<keyword evidence="3" id="KW-1185">Reference proteome</keyword>
<name>A0A165LGQ4_9APHY</name>
<dbReference type="Proteomes" id="UP000076727">
    <property type="component" value="Unassembled WGS sequence"/>
</dbReference>
<dbReference type="EMBL" id="KV429130">
    <property type="protein sequence ID" value="KZT64394.1"/>
    <property type="molecule type" value="Genomic_DNA"/>
</dbReference>
<feature type="region of interest" description="Disordered" evidence="1">
    <location>
        <begin position="27"/>
        <end position="145"/>
    </location>
</feature>
<dbReference type="AlphaFoldDB" id="A0A165LGQ4"/>
<feature type="compositionally biased region" description="Basic and acidic residues" evidence="1">
    <location>
        <begin position="27"/>
        <end position="39"/>
    </location>
</feature>
<evidence type="ECO:0000256" key="1">
    <source>
        <dbReference type="SAM" id="MobiDB-lite"/>
    </source>
</evidence>
<accession>A0A165LGQ4</accession>
<feature type="compositionally biased region" description="Gly residues" evidence="1">
    <location>
        <begin position="134"/>
        <end position="145"/>
    </location>
</feature>
<sequence>MAPCAVRGPEGQLSLAYADGGRTRASRRLDVMLRPDEQRTTSAPDVADEDGERRTGWPRLRPECGSVSREKSPYATNPAMGLPQNTRTPKSLSETSRKRALRASEPTGRGRNLSGADPNRVTVVRGKGSDPSCRGGGPFSGGARP</sequence>
<feature type="compositionally biased region" description="Polar residues" evidence="1">
    <location>
        <begin position="83"/>
        <end position="94"/>
    </location>
</feature>
<evidence type="ECO:0000313" key="2">
    <source>
        <dbReference type="EMBL" id="KZT64394.1"/>
    </source>
</evidence>
<proteinExistence type="predicted"/>
<organism evidence="2 3">
    <name type="scientific">Daedalea quercina L-15889</name>
    <dbReference type="NCBI Taxonomy" id="1314783"/>
    <lineage>
        <taxon>Eukaryota</taxon>
        <taxon>Fungi</taxon>
        <taxon>Dikarya</taxon>
        <taxon>Basidiomycota</taxon>
        <taxon>Agaricomycotina</taxon>
        <taxon>Agaricomycetes</taxon>
        <taxon>Polyporales</taxon>
        <taxon>Fomitopsis</taxon>
    </lineage>
</organism>
<reference evidence="2 3" key="1">
    <citation type="journal article" date="2016" name="Mol. Biol. Evol.">
        <title>Comparative Genomics of Early-Diverging Mushroom-Forming Fungi Provides Insights into the Origins of Lignocellulose Decay Capabilities.</title>
        <authorList>
            <person name="Nagy L.G."/>
            <person name="Riley R."/>
            <person name="Tritt A."/>
            <person name="Adam C."/>
            <person name="Daum C."/>
            <person name="Floudas D."/>
            <person name="Sun H."/>
            <person name="Yadav J.S."/>
            <person name="Pangilinan J."/>
            <person name="Larsson K.H."/>
            <person name="Matsuura K."/>
            <person name="Barry K."/>
            <person name="Labutti K."/>
            <person name="Kuo R."/>
            <person name="Ohm R.A."/>
            <person name="Bhattacharya S.S."/>
            <person name="Shirouzu T."/>
            <person name="Yoshinaga Y."/>
            <person name="Martin F.M."/>
            <person name="Grigoriev I.V."/>
            <person name="Hibbett D.S."/>
        </authorList>
    </citation>
    <scope>NUCLEOTIDE SEQUENCE [LARGE SCALE GENOMIC DNA]</scope>
    <source>
        <strain evidence="2 3">L-15889</strain>
    </source>
</reference>
<evidence type="ECO:0000313" key="3">
    <source>
        <dbReference type="Proteomes" id="UP000076727"/>
    </source>
</evidence>
<gene>
    <name evidence="2" type="ORF">DAEQUDRAFT_732701</name>
</gene>
<protein>
    <submittedName>
        <fullName evidence="2">Uncharacterized protein</fullName>
    </submittedName>
</protein>